<dbReference type="OrthoDB" id="6618793at2759"/>
<evidence type="ECO:0000256" key="8">
    <source>
        <dbReference type="ARBA" id="ARBA00042721"/>
    </source>
</evidence>
<evidence type="ECO:0000256" key="5">
    <source>
        <dbReference type="ARBA" id="ARBA00023128"/>
    </source>
</evidence>
<name>A0A1W4X276_AGRPL</name>
<evidence type="ECO:0000313" key="9">
    <source>
        <dbReference type="Proteomes" id="UP000192223"/>
    </source>
</evidence>
<proteinExistence type="inferred from homology"/>
<accession>A0A1W4X276</accession>
<evidence type="ECO:0000256" key="3">
    <source>
        <dbReference type="ARBA" id="ARBA00022946"/>
    </source>
</evidence>
<comment type="similarity">
    <text evidence="2">Belongs to the mitochondrion-specific ribosomal protein mL53 family.</text>
</comment>
<keyword evidence="9" id="KW-1185">Reference proteome</keyword>
<keyword evidence="4 10" id="KW-0689">Ribosomal protein</keyword>
<evidence type="ECO:0000313" key="10">
    <source>
        <dbReference type="RefSeq" id="XP_018330231.1"/>
    </source>
</evidence>
<organism evidence="9 10">
    <name type="scientific">Agrilus planipennis</name>
    <name type="common">Emerald ash borer</name>
    <name type="synonym">Agrilus marcopoli</name>
    <dbReference type="NCBI Taxonomy" id="224129"/>
    <lineage>
        <taxon>Eukaryota</taxon>
        <taxon>Metazoa</taxon>
        <taxon>Ecdysozoa</taxon>
        <taxon>Arthropoda</taxon>
        <taxon>Hexapoda</taxon>
        <taxon>Insecta</taxon>
        <taxon>Pterygota</taxon>
        <taxon>Neoptera</taxon>
        <taxon>Endopterygota</taxon>
        <taxon>Coleoptera</taxon>
        <taxon>Polyphaga</taxon>
        <taxon>Elateriformia</taxon>
        <taxon>Buprestoidea</taxon>
        <taxon>Buprestidae</taxon>
        <taxon>Agrilinae</taxon>
        <taxon>Agrilus</taxon>
    </lineage>
</organism>
<evidence type="ECO:0000256" key="4">
    <source>
        <dbReference type="ARBA" id="ARBA00022980"/>
    </source>
</evidence>
<dbReference type="InterPro" id="IPR052473">
    <property type="entry name" value="mtLSU_mL53"/>
</dbReference>
<gene>
    <name evidence="10" type="primary">LOC108740417</name>
</gene>
<dbReference type="InParanoid" id="A0A1W4X276"/>
<sequence length="138" mass="15467">MSIYYSGTFTRSSGVSSAITKQLKVLSLKPVKRIQVQFDPFHPKATTARDLAFSLTSSKVTNTNLNCIIKTNIVCDRSEPFIKVDLLENNRSIRFLAGNLTVLEILQLFNKHISAKVEAEPETPSLITKVEKKKAKKK</sequence>
<dbReference type="STRING" id="224129.A0A1W4X276"/>
<dbReference type="GeneID" id="108740417"/>
<dbReference type="PANTHER" id="PTHR33618">
    <property type="entry name" value="39S RIBOSOMAL PROTEIN L53, MITOCHONDRIAL"/>
    <property type="match status" value="1"/>
</dbReference>
<dbReference type="PANTHER" id="PTHR33618:SF1">
    <property type="entry name" value="LARGE RIBOSOMAL SUBUNIT PROTEIN ML53"/>
    <property type="match status" value="1"/>
</dbReference>
<comment type="subcellular location">
    <subcellularLocation>
        <location evidence="1">Mitochondrion</location>
    </subcellularLocation>
</comment>
<dbReference type="CTD" id="116540"/>
<dbReference type="RefSeq" id="XP_018330231.1">
    <property type="nucleotide sequence ID" value="XM_018474729.2"/>
</dbReference>
<dbReference type="Pfam" id="PF10780">
    <property type="entry name" value="MRP_L53"/>
    <property type="match status" value="1"/>
</dbReference>
<dbReference type="KEGG" id="apln:108740417"/>
<keyword evidence="5" id="KW-0496">Mitochondrion</keyword>
<dbReference type="GO" id="GO:0005762">
    <property type="term" value="C:mitochondrial large ribosomal subunit"/>
    <property type="evidence" value="ECO:0007669"/>
    <property type="project" value="TreeGrafter"/>
</dbReference>
<dbReference type="AlphaFoldDB" id="A0A1W4X276"/>
<protein>
    <recommendedName>
        <fullName evidence="7">Large ribosomal subunit protein mL53</fullName>
    </recommendedName>
    <alternativeName>
        <fullName evidence="8">39S ribosomal protein L53, mitochondrial</fullName>
    </alternativeName>
</protein>
<evidence type="ECO:0000256" key="1">
    <source>
        <dbReference type="ARBA" id="ARBA00004173"/>
    </source>
</evidence>
<dbReference type="InterPro" id="IPR019716">
    <property type="entry name" value="Ribosomal_mL53"/>
</dbReference>
<keyword evidence="3" id="KW-0809">Transit peptide</keyword>
<dbReference type="FunCoup" id="A0A1W4X276">
    <property type="interactions" value="53"/>
</dbReference>
<dbReference type="Proteomes" id="UP000192223">
    <property type="component" value="Unplaced"/>
</dbReference>
<keyword evidence="6" id="KW-0687">Ribonucleoprotein</keyword>
<evidence type="ECO:0000256" key="6">
    <source>
        <dbReference type="ARBA" id="ARBA00023274"/>
    </source>
</evidence>
<dbReference type="Gene3D" id="3.40.30.10">
    <property type="entry name" value="Glutaredoxin"/>
    <property type="match status" value="1"/>
</dbReference>
<reference evidence="10" key="1">
    <citation type="submission" date="2025-08" db="UniProtKB">
        <authorList>
            <consortium name="RefSeq"/>
        </authorList>
    </citation>
    <scope>IDENTIFICATION</scope>
    <source>
        <tissue evidence="10">Entire body</tissue>
    </source>
</reference>
<evidence type="ECO:0000256" key="2">
    <source>
        <dbReference type="ARBA" id="ARBA00005557"/>
    </source>
</evidence>
<evidence type="ECO:0000256" key="7">
    <source>
        <dbReference type="ARBA" id="ARBA00035180"/>
    </source>
</evidence>